<reference evidence="10" key="2">
    <citation type="submission" date="2025-09" db="UniProtKB">
        <authorList>
            <consortium name="Ensembl"/>
        </authorList>
    </citation>
    <scope>IDENTIFICATION</scope>
</reference>
<dbReference type="CDD" id="cd00041">
    <property type="entry name" value="CUB"/>
    <property type="match status" value="2"/>
</dbReference>
<dbReference type="FunFam" id="2.10.70.10:FF:000009">
    <property type="entry name" value="Seizure related 6 homolog like"/>
    <property type="match status" value="1"/>
</dbReference>
<feature type="domain" description="Sushi" evidence="9">
    <location>
        <begin position="153"/>
        <end position="212"/>
    </location>
</feature>
<feature type="domain" description="Sushi" evidence="9">
    <location>
        <begin position="324"/>
        <end position="385"/>
    </location>
</feature>
<dbReference type="GO" id="GO:0043198">
    <property type="term" value="C:dendritic shaft"/>
    <property type="evidence" value="ECO:0007669"/>
    <property type="project" value="TreeGrafter"/>
</dbReference>
<feature type="disulfide bond" evidence="5">
    <location>
        <begin position="532"/>
        <end position="559"/>
    </location>
</feature>
<dbReference type="GO" id="GO:0043197">
    <property type="term" value="C:dendritic spine"/>
    <property type="evidence" value="ECO:0007669"/>
    <property type="project" value="TreeGrafter"/>
</dbReference>
<name>A0A3Q4HN83_NEOBR</name>
<dbReference type="SMART" id="SM00032">
    <property type="entry name" value="CCP"/>
    <property type="match status" value="5"/>
</dbReference>
<dbReference type="AlphaFoldDB" id="A0A3Q4HN83"/>
<dbReference type="GO" id="GO:0043025">
    <property type="term" value="C:neuronal cell body"/>
    <property type="evidence" value="ECO:0007669"/>
    <property type="project" value="TreeGrafter"/>
</dbReference>
<keyword evidence="11" id="KW-1185">Reference proteome</keyword>
<dbReference type="GO" id="GO:0060074">
    <property type="term" value="P:synapse maturation"/>
    <property type="evidence" value="ECO:0007669"/>
    <property type="project" value="TreeGrafter"/>
</dbReference>
<dbReference type="GO" id="GO:0090036">
    <property type="term" value="P:regulation of protein kinase C signaling"/>
    <property type="evidence" value="ECO:0007669"/>
    <property type="project" value="TreeGrafter"/>
</dbReference>
<evidence type="ECO:0000256" key="5">
    <source>
        <dbReference type="PROSITE-ProRule" id="PRU00302"/>
    </source>
</evidence>
<dbReference type="Gene3D" id="2.60.120.290">
    <property type="entry name" value="Spermadhesin, CUB domain"/>
    <property type="match status" value="2"/>
</dbReference>
<dbReference type="PROSITE" id="PS50923">
    <property type="entry name" value="SUSHI"/>
    <property type="match status" value="5"/>
</dbReference>
<dbReference type="Pfam" id="PF00431">
    <property type="entry name" value="CUB"/>
    <property type="match status" value="2"/>
</dbReference>
<feature type="domain" description="CUB" evidence="8">
    <location>
        <begin position="214"/>
        <end position="321"/>
    </location>
</feature>
<keyword evidence="7" id="KW-1133">Transmembrane helix</keyword>
<dbReference type="Gene3D" id="2.10.70.10">
    <property type="entry name" value="Complement Module, domain 1"/>
    <property type="match status" value="5"/>
</dbReference>
<feature type="domain" description="Sushi" evidence="9">
    <location>
        <begin position="502"/>
        <end position="561"/>
    </location>
</feature>
<feature type="region of interest" description="Disordered" evidence="6">
    <location>
        <begin position="1"/>
        <end position="38"/>
    </location>
</feature>
<dbReference type="SMART" id="SM00042">
    <property type="entry name" value="CUB"/>
    <property type="match status" value="2"/>
</dbReference>
<feature type="domain" description="CUB" evidence="8">
    <location>
        <begin position="387"/>
        <end position="498"/>
    </location>
</feature>
<accession>A0A3Q4HN83</accession>
<evidence type="ECO:0000313" key="10">
    <source>
        <dbReference type="Ensembl" id="ENSNBRP00000018662.1"/>
    </source>
</evidence>
<evidence type="ECO:0000256" key="7">
    <source>
        <dbReference type="SAM" id="Phobius"/>
    </source>
</evidence>
<dbReference type="GeneTree" id="ENSGT00940000156995"/>
<dbReference type="InterPro" id="IPR051277">
    <property type="entry name" value="SEZ6_CSMD_C4BPB_Regulators"/>
</dbReference>
<dbReference type="PANTHER" id="PTHR45656:SF1">
    <property type="entry name" value="SEIZURE PROTEIN 6 HOMOLOG"/>
    <property type="match status" value="1"/>
</dbReference>
<sequence length="791" mass="87762">MEKGEASETALKNKTSPGHQLHKLTPASSEKDTTTMSTTVTTTTTITTMQTSEPCSLNFTDPEGNIEILQQLDSGVECNYLITVYLGYGIEVQVKQVTVEDTGGQEPFILANESVLMTGLVLHSWSNQISISLRSEKRRNSAYLLLHYQAFVLSCAFPKEPAGGEVSVTHLHPGGEAYFNCFTGYKLQGPKMLTCRNATTPYWSGKEPRCVASCGGMIKNATYGRIVSPGFPGNYSNNLTCHWVLEAPEGHRLHVHFEKFMHAVKIKTHIENKYSPPVYDSYEVEYLPNEGVLSTGRYLFVEFTTDGTMTSTGAAIRYEAFAKGMCYEPFVKYGNFSSSDSTYNVGAVVEFSCDPGYTLEQGSVVIECVDAQNPQWNETEPACRAVCSGEITDSAGVVLSPNWPEAYDKGQDCIWGIHVEEDKRIMLDIQVLHLGKNDLLTFYDGDDLTANILGQYSGTRPHFKLYTSMADVTIQFQSDPATNIYGYNNGFVVHFFEVPRNDTCSELPEITNGWKSMSHPDLIHGTVVTYQCYPGYTLVGSEILMCQWDLSWSGDVPKCEEVMTCQDPGNVQHSRKVITGSRFAVGSTVQFICNKGYILSGSSLLTCYNRDSAMPKWNERLPKCVRKQKLQCVTVSTVQRCMKIIIVLISNILFCSSMLTFSCHPGYELQGYATIYCVPGHPSQWNSTPPACRGKPRSFDSFGHKYKAFVNTNYGTEGTNIALAVFIPTAVILVIVLGIYIYFSIRMPMSSPPYDNMTEESAFDNPIYESGVSTDVMSMQDVDSQNTSVLS</sequence>
<dbReference type="PROSITE" id="PS01180">
    <property type="entry name" value="CUB"/>
    <property type="match status" value="2"/>
</dbReference>
<keyword evidence="3 5" id="KW-1015">Disulfide bond</keyword>
<dbReference type="Bgee" id="ENSNBRG00000014251">
    <property type="expression patterns" value="Expressed in camera-type eye and 2 other cell types or tissues"/>
</dbReference>
<feature type="domain" description="Sushi" evidence="9">
    <location>
        <begin position="563"/>
        <end position="626"/>
    </location>
</feature>
<dbReference type="InterPro" id="IPR035914">
    <property type="entry name" value="Sperma_CUB_dom_sf"/>
</dbReference>
<dbReference type="InterPro" id="IPR035976">
    <property type="entry name" value="Sushi/SCR/CCP_sf"/>
</dbReference>
<dbReference type="GO" id="GO:0005783">
    <property type="term" value="C:endoplasmic reticulum"/>
    <property type="evidence" value="ECO:0007669"/>
    <property type="project" value="TreeGrafter"/>
</dbReference>
<feature type="transmembrane region" description="Helical" evidence="7">
    <location>
        <begin position="721"/>
        <end position="743"/>
    </location>
</feature>
<keyword evidence="1 5" id="KW-0768">Sushi</keyword>
<dbReference type="CDD" id="cd00033">
    <property type="entry name" value="CCP"/>
    <property type="match status" value="5"/>
</dbReference>
<dbReference type="Proteomes" id="UP000261580">
    <property type="component" value="Unassembled WGS sequence"/>
</dbReference>
<keyword evidence="7" id="KW-0812">Transmembrane</keyword>
<evidence type="ECO:0000256" key="1">
    <source>
        <dbReference type="ARBA" id="ARBA00022659"/>
    </source>
</evidence>
<dbReference type="PANTHER" id="PTHR45656">
    <property type="entry name" value="PROTEIN CBR-CLEC-78"/>
    <property type="match status" value="1"/>
</dbReference>
<organism evidence="10 11">
    <name type="scientific">Neolamprologus brichardi</name>
    <name type="common">Fairy cichlid</name>
    <name type="synonym">Lamprologus brichardi</name>
    <dbReference type="NCBI Taxonomy" id="32507"/>
    <lineage>
        <taxon>Eukaryota</taxon>
        <taxon>Metazoa</taxon>
        <taxon>Chordata</taxon>
        <taxon>Craniata</taxon>
        <taxon>Vertebrata</taxon>
        <taxon>Euteleostomi</taxon>
        <taxon>Actinopterygii</taxon>
        <taxon>Neopterygii</taxon>
        <taxon>Teleostei</taxon>
        <taxon>Neoteleostei</taxon>
        <taxon>Acanthomorphata</taxon>
        <taxon>Ovalentaria</taxon>
        <taxon>Cichlomorphae</taxon>
        <taxon>Cichliformes</taxon>
        <taxon>Cichlidae</taxon>
        <taxon>African cichlids</taxon>
        <taxon>Pseudocrenilabrinae</taxon>
        <taxon>Lamprologini</taxon>
        <taxon>Neolamprologus</taxon>
    </lineage>
</organism>
<dbReference type="SUPFAM" id="SSF49854">
    <property type="entry name" value="Spermadhesin, CUB domain"/>
    <property type="match status" value="3"/>
</dbReference>
<keyword evidence="7" id="KW-0472">Membrane</keyword>
<reference evidence="10" key="1">
    <citation type="submission" date="2025-08" db="UniProtKB">
        <authorList>
            <consortium name="Ensembl"/>
        </authorList>
    </citation>
    <scope>IDENTIFICATION</scope>
</reference>
<feature type="disulfide bond" evidence="4">
    <location>
        <begin position="214"/>
        <end position="241"/>
    </location>
</feature>
<dbReference type="InterPro" id="IPR000436">
    <property type="entry name" value="Sushi_SCR_CCP_dom"/>
</dbReference>
<dbReference type="GO" id="GO:0050773">
    <property type="term" value="P:regulation of dendrite development"/>
    <property type="evidence" value="ECO:0007669"/>
    <property type="project" value="TreeGrafter"/>
</dbReference>
<evidence type="ECO:0000259" key="8">
    <source>
        <dbReference type="PROSITE" id="PS01180"/>
    </source>
</evidence>
<dbReference type="SUPFAM" id="SSF57535">
    <property type="entry name" value="Complement control module/SCR domain"/>
    <property type="match status" value="5"/>
</dbReference>
<evidence type="ECO:0000256" key="6">
    <source>
        <dbReference type="SAM" id="MobiDB-lite"/>
    </source>
</evidence>
<evidence type="ECO:0000313" key="11">
    <source>
        <dbReference type="Proteomes" id="UP000261580"/>
    </source>
</evidence>
<comment type="caution">
    <text evidence="5">Lacks conserved residue(s) required for the propagation of feature annotation.</text>
</comment>
<dbReference type="InterPro" id="IPR000859">
    <property type="entry name" value="CUB_dom"/>
</dbReference>
<evidence type="ECO:0000256" key="2">
    <source>
        <dbReference type="ARBA" id="ARBA00022737"/>
    </source>
</evidence>
<dbReference type="Pfam" id="PF00084">
    <property type="entry name" value="Sushi"/>
    <property type="match status" value="5"/>
</dbReference>
<feature type="domain" description="Sushi" evidence="9">
    <location>
        <begin position="639"/>
        <end position="694"/>
    </location>
</feature>
<proteinExistence type="predicted"/>
<protein>
    <submittedName>
        <fullName evidence="10">Seizure related 6 homolog a</fullName>
    </submittedName>
</protein>
<evidence type="ECO:0000256" key="4">
    <source>
        <dbReference type="PROSITE-ProRule" id="PRU00059"/>
    </source>
</evidence>
<evidence type="ECO:0000259" key="9">
    <source>
        <dbReference type="PROSITE" id="PS50923"/>
    </source>
</evidence>
<dbReference type="Ensembl" id="ENSNBRT00000019160.1">
    <property type="protein sequence ID" value="ENSNBRP00000018662.1"/>
    <property type="gene ID" value="ENSNBRG00000014251.1"/>
</dbReference>
<evidence type="ECO:0000256" key="3">
    <source>
        <dbReference type="ARBA" id="ARBA00023157"/>
    </source>
</evidence>
<keyword evidence="2" id="KW-0677">Repeat</keyword>